<keyword evidence="5" id="KW-0274">FAD</keyword>
<dbReference type="InterPro" id="IPR004099">
    <property type="entry name" value="Pyr_nucl-diS_OxRdtase_dimer"/>
</dbReference>
<keyword evidence="4" id="KW-0285">Flavoprotein</keyword>
<accession>A0ABW4Z7S3</accession>
<sequence length="459" mass="50429">MSEKYDLIVIGGGRAANLAIAAAKAGEKVALIERSKLGGTCPNRGCVPSKLLIGFAEAARHVKHANHHHIKAKIESIDTQTIFDEVNDYISGVDPRYEERLKAVGVTLVRGEAEFCAFKTVSVNGQTLSSDKIVIATGSHPSHPPYSDLPVWTSDALFPLKTKVPKSLLVIGSGFIGVEMGAFFAGIGVETTLFSRGDKLLKHADHEIEEIFSHEFSNEVAVHKNATLSDLNHDGPHFTATFNIAGTTQTFKAENVLFAIGRKPNTETLKLEKTKLTTTQHGFIEVNDHLETSIPGIYAAGDVNGRYMLQHAAAYEVDFLRKKFYKGHPSPIDKKDIAHAVFSYPEVASVGHTEEDLVRKAIPYISVTQDWLASARAMSTRLEYPRIKLLVSPSDYSILGCHLIGPESSTLIHQVLMLMHLKNDLREIPQLIHIHPALNELFLSASIQAIQSVREYSPT</sequence>
<gene>
    <name evidence="10" type="ORF">ACFSW8_03705</name>
</gene>
<dbReference type="SUPFAM" id="SSF51905">
    <property type="entry name" value="FAD/NAD(P)-binding domain"/>
    <property type="match status" value="1"/>
</dbReference>
<dbReference type="InterPro" id="IPR036188">
    <property type="entry name" value="FAD/NAD-bd_sf"/>
</dbReference>
<dbReference type="PANTHER" id="PTHR22912">
    <property type="entry name" value="DISULFIDE OXIDOREDUCTASE"/>
    <property type="match status" value="1"/>
</dbReference>
<evidence type="ECO:0000256" key="5">
    <source>
        <dbReference type="ARBA" id="ARBA00022827"/>
    </source>
</evidence>
<evidence type="ECO:0000256" key="3">
    <source>
        <dbReference type="ARBA" id="ARBA00016961"/>
    </source>
</evidence>
<evidence type="ECO:0000256" key="4">
    <source>
        <dbReference type="ARBA" id="ARBA00022630"/>
    </source>
</evidence>
<dbReference type="RefSeq" id="WP_377088760.1">
    <property type="nucleotide sequence ID" value="NZ_JBHSJL010000014.1"/>
</dbReference>
<evidence type="ECO:0000256" key="7">
    <source>
        <dbReference type="ARBA" id="ARBA00031281"/>
    </source>
</evidence>
<dbReference type="PANTHER" id="PTHR22912:SF217">
    <property type="entry name" value="DIHYDROLIPOYL DEHYDROGENASE"/>
    <property type="match status" value="1"/>
</dbReference>
<evidence type="ECO:0000256" key="6">
    <source>
        <dbReference type="ARBA" id="ARBA00023027"/>
    </source>
</evidence>
<reference evidence="11" key="1">
    <citation type="journal article" date="2019" name="Int. J. Syst. Evol. Microbiol.">
        <title>The Global Catalogue of Microorganisms (GCM) 10K type strain sequencing project: providing services to taxonomists for standard genome sequencing and annotation.</title>
        <authorList>
            <consortium name="The Broad Institute Genomics Platform"/>
            <consortium name="The Broad Institute Genome Sequencing Center for Infectious Disease"/>
            <person name="Wu L."/>
            <person name="Ma J."/>
        </authorList>
    </citation>
    <scope>NUCLEOTIDE SEQUENCE [LARGE SCALE GENOMIC DNA]</scope>
    <source>
        <strain evidence="11">CCUG 57942</strain>
    </source>
</reference>
<dbReference type="Proteomes" id="UP001597389">
    <property type="component" value="Unassembled WGS sequence"/>
</dbReference>
<evidence type="ECO:0000256" key="2">
    <source>
        <dbReference type="ARBA" id="ARBA00007532"/>
    </source>
</evidence>
<dbReference type="SUPFAM" id="SSF55424">
    <property type="entry name" value="FAD/NAD-linked reductases, dimerisation (C-terminal) domain"/>
    <property type="match status" value="1"/>
</dbReference>
<dbReference type="PIRSF" id="PIRSF000350">
    <property type="entry name" value="Mercury_reductase_MerA"/>
    <property type="match status" value="1"/>
</dbReference>
<dbReference type="Pfam" id="PF07992">
    <property type="entry name" value="Pyr_redox_2"/>
    <property type="match status" value="1"/>
</dbReference>
<dbReference type="InterPro" id="IPR016156">
    <property type="entry name" value="FAD/NAD-linked_Rdtase_dimer_sf"/>
</dbReference>
<dbReference type="Gene3D" id="3.50.50.60">
    <property type="entry name" value="FAD/NAD(P)-binding domain"/>
    <property type="match status" value="2"/>
</dbReference>
<comment type="cofactor">
    <cofactor evidence="1">
        <name>FAD</name>
        <dbReference type="ChEBI" id="CHEBI:57692"/>
    </cofactor>
</comment>
<proteinExistence type="inferred from homology"/>
<feature type="domain" description="FAD/NAD(P)-binding" evidence="9">
    <location>
        <begin position="5"/>
        <end position="314"/>
    </location>
</feature>
<dbReference type="Pfam" id="PF02852">
    <property type="entry name" value="Pyr_redox_dim"/>
    <property type="match status" value="1"/>
</dbReference>
<evidence type="ECO:0000259" key="8">
    <source>
        <dbReference type="Pfam" id="PF02852"/>
    </source>
</evidence>
<keyword evidence="11" id="KW-1185">Reference proteome</keyword>
<dbReference type="GO" id="GO:0016491">
    <property type="term" value="F:oxidoreductase activity"/>
    <property type="evidence" value="ECO:0007669"/>
    <property type="project" value="UniProtKB-KW"/>
</dbReference>
<evidence type="ECO:0000313" key="10">
    <source>
        <dbReference type="EMBL" id="MFD2157999.1"/>
    </source>
</evidence>
<evidence type="ECO:0000256" key="1">
    <source>
        <dbReference type="ARBA" id="ARBA00001974"/>
    </source>
</evidence>
<comment type="similarity">
    <text evidence="2">Belongs to the class-I pyridine nucleotide-disulfide oxidoreductase family.</text>
</comment>
<evidence type="ECO:0000259" key="9">
    <source>
        <dbReference type="Pfam" id="PF07992"/>
    </source>
</evidence>
<feature type="domain" description="Pyridine nucleotide-disulphide oxidoreductase dimerisation" evidence="8">
    <location>
        <begin position="337"/>
        <end position="442"/>
    </location>
</feature>
<keyword evidence="10" id="KW-0560">Oxidoreductase</keyword>
<evidence type="ECO:0000313" key="11">
    <source>
        <dbReference type="Proteomes" id="UP001597389"/>
    </source>
</evidence>
<dbReference type="EMBL" id="JBHUJB010000016">
    <property type="protein sequence ID" value="MFD2157999.1"/>
    <property type="molecule type" value="Genomic_DNA"/>
</dbReference>
<protein>
    <recommendedName>
        <fullName evidence="3">Dihydrolipoyl dehydrogenase</fullName>
    </recommendedName>
    <alternativeName>
        <fullName evidence="7">Dihydrolipoamide dehydrogenase</fullName>
    </alternativeName>
</protein>
<dbReference type="InterPro" id="IPR001100">
    <property type="entry name" value="Pyr_nuc-diS_OxRdtase"/>
</dbReference>
<name>A0ABW4Z7S3_9BACT</name>
<dbReference type="PRINTS" id="PR00368">
    <property type="entry name" value="FADPNR"/>
</dbReference>
<organism evidence="10 11">
    <name type="scientific">Rubritalea tangerina</name>
    <dbReference type="NCBI Taxonomy" id="430798"/>
    <lineage>
        <taxon>Bacteria</taxon>
        <taxon>Pseudomonadati</taxon>
        <taxon>Verrucomicrobiota</taxon>
        <taxon>Verrucomicrobiia</taxon>
        <taxon>Verrucomicrobiales</taxon>
        <taxon>Rubritaleaceae</taxon>
        <taxon>Rubritalea</taxon>
    </lineage>
</organism>
<dbReference type="Gene3D" id="3.30.390.30">
    <property type="match status" value="1"/>
</dbReference>
<dbReference type="PRINTS" id="PR00411">
    <property type="entry name" value="PNDRDTASEI"/>
</dbReference>
<dbReference type="InterPro" id="IPR023753">
    <property type="entry name" value="FAD/NAD-binding_dom"/>
</dbReference>
<comment type="caution">
    <text evidence="10">The sequence shown here is derived from an EMBL/GenBank/DDBJ whole genome shotgun (WGS) entry which is preliminary data.</text>
</comment>
<keyword evidence="6" id="KW-0520">NAD</keyword>
<dbReference type="InterPro" id="IPR050151">
    <property type="entry name" value="Class-I_Pyr_Nuc-Dis_Oxidored"/>
</dbReference>